<dbReference type="Proteomes" id="UP000029579">
    <property type="component" value="Unassembled WGS sequence"/>
</dbReference>
<dbReference type="GO" id="GO:0008961">
    <property type="term" value="F:phosphatidylglycerol-prolipoprotein diacylglyceryl transferase activity"/>
    <property type="evidence" value="ECO:0007669"/>
    <property type="project" value="UniProtKB-UniRule"/>
</dbReference>
<dbReference type="EMBL" id="JRMW01000032">
    <property type="protein sequence ID" value="KGF04319.1"/>
    <property type="molecule type" value="Genomic_DNA"/>
</dbReference>
<comment type="subcellular location">
    <subcellularLocation>
        <location evidence="7">Cell membrane</location>
        <topology evidence="7">Multi-pass membrane protein</topology>
    </subcellularLocation>
</comment>
<evidence type="ECO:0000256" key="2">
    <source>
        <dbReference type="ARBA" id="ARBA00022475"/>
    </source>
</evidence>
<dbReference type="InterPro" id="IPR001640">
    <property type="entry name" value="Lgt"/>
</dbReference>
<comment type="pathway">
    <text evidence="7">Protein modification; lipoprotein biosynthesis (diacylglyceryl transfer).</text>
</comment>
<dbReference type="Pfam" id="PF01790">
    <property type="entry name" value="LGT"/>
    <property type="match status" value="1"/>
</dbReference>
<evidence type="ECO:0000313" key="9">
    <source>
        <dbReference type="Proteomes" id="UP000029579"/>
    </source>
</evidence>
<sequence>MEFNIDRVAFSIFGLDVYWYGIIIVSGILISSIFAKKEFERRGFKADIVDDILFTILPIGVIGARLWYVIFEWDYYGAHPKEIIDIRGGGLAIQGGIIFGLIALYIFSKVRDIPMIDLTDILAPSLVFAQAVGRWGNFTNAEAHGYPTDLPWGIIIDGVKVHPTFFYESLGDFLIFLFLYFYRKKNPAKGFQAGMYFLAYGIVRFFVEGLRTDSLYVFGLRTAQLVSIVFIIVGIALLIFAKQKNLPPYFYKENKKQKEDRIIRFK</sequence>
<evidence type="ECO:0000256" key="1">
    <source>
        <dbReference type="ARBA" id="ARBA00007150"/>
    </source>
</evidence>
<evidence type="ECO:0000256" key="5">
    <source>
        <dbReference type="ARBA" id="ARBA00022989"/>
    </source>
</evidence>
<dbReference type="eggNOG" id="COG0682">
    <property type="taxonomic scope" value="Bacteria"/>
</dbReference>
<keyword evidence="3 7" id="KW-0808">Transferase</keyword>
<feature type="transmembrane region" description="Helical" evidence="7">
    <location>
        <begin position="188"/>
        <end position="207"/>
    </location>
</feature>
<evidence type="ECO:0000313" key="8">
    <source>
        <dbReference type="EMBL" id="KGF04319.1"/>
    </source>
</evidence>
<organism evidence="8 9">
    <name type="scientific">Anaerococcus lactolyticus S7-1-13</name>
    <dbReference type="NCBI Taxonomy" id="1284686"/>
    <lineage>
        <taxon>Bacteria</taxon>
        <taxon>Bacillati</taxon>
        <taxon>Bacillota</taxon>
        <taxon>Tissierellia</taxon>
        <taxon>Tissierellales</taxon>
        <taxon>Peptoniphilaceae</taxon>
        <taxon>Anaerococcus</taxon>
    </lineage>
</organism>
<proteinExistence type="inferred from homology"/>
<keyword evidence="2 7" id="KW-1003">Cell membrane</keyword>
<comment type="catalytic activity">
    <reaction evidence="7">
        <text>L-cysteinyl-[prolipoprotein] + a 1,2-diacyl-sn-glycero-3-phospho-(1'-sn-glycerol) = an S-1,2-diacyl-sn-glyceryl-L-cysteinyl-[prolipoprotein] + sn-glycerol 1-phosphate + H(+)</text>
        <dbReference type="Rhea" id="RHEA:56712"/>
        <dbReference type="Rhea" id="RHEA-COMP:14679"/>
        <dbReference type="Rhea" id="RHEA-COMP:14680"/>
        <dbReference type="ChEBI" id="CHEBI:15378"/>
        <dbReference type="ChEBI" id="CHEBI:29950"/>
        <dbReference type="ChEBI" id="CHEBI:57685"/>
        <dbReference type="ChEBI" id="CHEBI:64716"/>
        <dbReference type="ChEBI" id="CHEBI:140658"/>
        <dbReference type="EC" id="2.5.1.145"/>
    </reaction>
</comment>
<keyword evidence="8" id="KW-0449">Lipoprotein</keyword>
<comment type="caution">
    <text evidence="8">The sequence shown here is derived from an EMBL/GenBank/DDBJ whole genome shotgun (WGS) entry which is preliminary data.</text>
</comment>
<dbReference type="UniPathway" id="UPA00664"/>
<feature type="transmembrane region" description="Helical" evidence="7">
    <location>
        <begin position="88"/>
        <end position="107"/>
    </location>
</feature>
<dbReference type="PANTHER" id="PTHR30589">
    <property type="entry name" value="PROLIPOPROTEIN DIACYLGLYCERYL TRANSFERASE"/>
    <property type="match status" value="1"/>
</dbReference>
<reference evidence="8 9" key="1">
    <citation type="submission" date="2014-07" db="EMBL/GenBank/DDBJ databases">
        <authorList>
            <person name="McCorrison J."/>
            <person name="Sanka R."/>
            <person name="Torralba M."/>
            <person name="Gillis M."/>
            <person name="Haft D.H."/>
            <person name="Methe B."/>
            <person name="Sutton G."/>
            <person name="Nelson K.E."/>
        </authorList>
    </citation>
    <scope>NUCLEOTIDE SEQUENCE [LARGE SCALE GENOMIC DNA]</scope>
    <source>
        <strain evidence="8 9">S7-1-13</strain>
    </source>
</reference>
<dbReference type="NCBIfam" id="TIGR00544">
    <property type="entry name" value="lgt"/>
    <property type="match status" value="1"/>
</dbReference>
<evidence type="ECO:0000256" key="7">
    <source>
        <dbReference type="HAMAP-Rule" id="MF_01147"/>
    </source>
</evidence>
<keyword evidence="5 7" id="KW-1133">Transmembrane helix</keyword>
<evidence type="ECO:0000256" key="3">
    <source>
        <dbReference type="ARBA" id="ARBA00022679"/>
    </source>
</evidence>
<evidence type="ECO:0000256" key="4">
    <source>
        <dbReference type="ARBA" id="ARBA00022692"/>
    </source>
</evidence>
<accession>A0A095Z7B2</accession>
<protein>
    <recommendedName>
        <fullName evidence="7">Phosphatidylglycerol--prolipoprotein diacylglyceryl transferase</fullName>
        <ecNumber evidence="7">2.5.1.145</ecNumber>
    </recommendedName>
</protein>
<dbReference type="PANTHER" id="PTHR30589:SF0">
    <property type="entry name" value="PHOSPHATIDYLGLYCEROL--PROLIPOPROTEIN DIACYLGLYCERYL TRANSFERASE"/>
    <property type="match status" value="1"/>
</dbReference>
<feature type="transmembrane region" description="Helical" evidence="7">
    <location>
        <begin position="219"/>
        <end position="241"/>
    </location>
</feature>
<keyword evidence="6 7" id="KW-0472">Membrane</keyword>
<comment type="similarity">
    <text evidence="1 7">Belongs to the Lgt family.</text>
</comment>
<comment type="function">
    <text evidence="7">Catalyzes the transfer of the diacylglyceryl group from phosphatidylglycerol to the sulfhydryl group of the N-terminal cysteine of a prolipoprotein, the first step in the formation of mature lipoproteins.</text>
</comment>
<dbReference type="HAMAP" id="MF_01147">
    <property type="entry name" value="Lgt"/>
    <property type="match status" value="1"/>
</dbReference>
<dbReference type="EC" id="2.5.1.145" evidence="7"/>
<dbReference type="GO" id="GO:0005886">
    <property type="term" value="C:plasma membrane"/>
    <property type="evidence" value="ECO:0007669"/>
    <property type="project" value="UniProtKB-SubCell"/>
</dbReference>
<name>A0A095Z7B2_9FIRM</name>
<keyword evidence="4 7" id="KW-0812">Transmembrane</keyword>
<dbReference type="OrthoDB" id="871140at2"/>
<evidence type="ECO:0000256" key="6">
    <source>
        <dbReference type="ARBA" id="ARBA00023136"/>
    </source>
</evidence>
<feature type="binding site" evidence="7">
    <location>
        <position position="134"/>
    </location>
    <ligand>
        <name>a 1,2-diacyl-sn-glycero-3-phospho-(1'-sn-glycerol)</name>
        <dbReference type="ChEBI" id="CHEBI:64716"/>
    </ligand>
</feature>
<dbReference type="AlphaFoldDB" id="A0A095Z7B2"/>
<dbReference type="RefSeq" id="WP_004828780.1">
    <property type="nucleotide sequence ID" value="NZ_JRMW01000032.1"/>
</dbReference>
<gene>
    <name evidence="7" type="primary">lgt</name>
    <name evidence="8" type="ORF">HMPREF1630_04720</name>
</gene>
<dbReference type="GO" id="GO:0042158">
    <property type="term" value="P:lipoprotein biosynthetic process"/>
    <property type="evidence" value="ECO:0007669"/>
    <property type="project" value="UniProtKB-UniRule"/>
</dbReference>
<feature type="transmembrane region" description="Helical" evidence="7">
    <location>
        <begin position="17"/>
        <end position="36"/>
    </location>
</feature>
<feature type="transmembrane region" description="Helical" evidence="7">
    <location>
        <begin position="48"/>
        <end position="68"/>
    </location>
</feature>